<evidence type="ECO:0000313" key="3">
    <source>
        <dbReference type="Proteomes" id="UP001642484"/>
    </source>
</evidence>
<comment type="caution">
    <text evidence="1">The sequence shown here is derived from an EMBL/GenBank/DDBJ whole genome shotgun (WGS) entry which is preliminary data.</text>
</comment>
<evidence type="ECO:0000313" key="1">
    <source>
        <dbReference type="EMBL" id="CAK9061076.1"/>
    </source>
</evidence>
<keyword evidence="3" id="KW-1185">Reference proteome</keyword>
<sequence>MVALSRPTRVASHQASSTSSTPHFDRCTGLALWMAVNPVSGRAGSVPEHSPICKGIQ</sequence>
<proteinExistence type="predicted"/>
<gene>
    <name evidence="1" type="ORF">CCMP2556_LOCUS30037</name>
    <name evidence="2" type="ORF">CCMP2556_LOCUS30654</name>
</gene>
<accession>A0ABP0NBP5</accession>
<reference evidence="1 3" key="1">
    <citation type="submission" date="2024-02" db="EMBL/GenBank/DDBJ databases">
        <authorList>
            <person name="Chen Y."/>
            <person name="Shah S."/>
            <person name="Dougan E. K."/>
            <person name="Thang M."/>
            <person name="Chan C."/>
        </authorList>
    </citation>
    <scope>NUCLEOTIDE SEQUENCE [LARGE SCALE GENOMIC DNA]</scope>
</reference>
<evidence type="ECO:0000313" key="2">
    <source>
        <dbReference type="EMBL" id="CAK9062346.1"/>
    </source>
</evidence>
<protein>
    <submittedName>
        <fullName evidence="1">Uncharacterized protein</fullName>
    </submittedName>
</protein>
<organism evidence="1 3">
    <name type="scientific">Durusdinium trenchii</name>
    <dbReference type="NCBI Taxonomy" id="1381693"/>
    <lineage>
        <taxon>Eukaryota</taxon>
        <taxon>Sar</taxon>
        <taxon>Alveolata</taxon>
        <taxon>Dinophyceae</taxon>
        <taxon>Suessiales</taxon>
        <taxon>Symbiodiniaceae</taxon>
        <taxon>Durusdinium</taxon>
    </lineage>
</organism>
<dbReference type="Proteomes" id="UP001642484">
    <property type="component" value="Unassembled WGS sequence"/>
</dbReference>
<dbReference type="EMBL" id="CAXAMN010021584">
    <property type="protein sequence ID" value="CAK9061076.1"/>
    <property type="molecule type" value="Genomic_DNA"/>
</dbReference>
<name>A0ABP0NBP5_9DINO</name>
<dbReference type="EMBL" id="CAXAMN010021695">
    <property type="protein sequence ID" value="CAK9062346.1"/>
    <property type="molecule type" value="Genomic_DNA"/>
</dbReference>